<accession>A0A0N1FFP8</accession>
<dbReference type="Proteomes" id="UP000037822">
    <property type="component" value="Unassembled WGS sequence"/>
</dbReference>
<dbReference type="AlphaFoldDB" id="A0A0N1FFP8"/>
<dbReference type="EMBL" id="LGSZ01000028">
    <property type="protein sequence ID" value="KPH81484.1"/>
    <property type="molecule type" value="Genomic_DNA"/>
</dbReference>
<name>A0A0N1FFP8_9HYPH</name>
<proteinExistence type="predicted"/>
<keyword evidence="2" id="KW-1185">Reference proteome</keyword>
<dbReference type="PATRIC" id="fig|1526658.3.peg.2048"/>
<evidence type="ECO:0000313" key="1">
    <source>
        <dbReference type="EMBL" id="KPH81484.1"/>
    </source>
</evidence>
<reference evidence="1 2" key="1">
    <citation type="submission" date="2015-07" db="EMBL/GenBank/DDBJ databases">
        <title>Whole genome sequencing of Bosea vaviloviae isolated from cave pool.</title>
        <authorList>
            <person name="Tan N.E.H."/>
            <person name="Lee Y.P."/>
            <person name="Gan H.M."/>
            <person name="Barton H."/>
            <person name="Savka M.A."/>
        </authorList>
    </citation>
    <scope>NUCLEOTIDE SEQUENCE [LARGE SCALE GENOMIC DNA]</scope>
    <source>
        <strain evidence="1 2">SD260</strain>
    </source>
</reference>
<dbReference type="RefSeq" id="WP_054208315.1">
    <property type="nucleotide sequence ID" value="NZ_LGSZ01000028.1"/>
</dbReference>
<comment type="caution">
    <text evidence="1">The sequence shown here is derived from an EMBL/GenBank/DDBJ whole genome shotgun (WGS) entry which is preliminary data.</text>
</comment>
<sequence length="118" mass="12502">MRDFYEAFPHSAARLALAPTFSDHVEDVVLDADVLVRIALPTGARFVLFSFDGSFRARPGTATTPLALPSVSTSDGLGSELNPGGRRIPERLADGTTVPTHLCLRAPAACKGSLAFYA</sequence>
<gene>
    <name evidence="1" type="ORF">AE618_06895</name>
</gene>
<protein>
    <submittedName>
        <fullName evidence="1">Uncharacterized protein</fullName>
    </submittedName>
</protein>
<organism evidence="1 2">
    <name type="scientific">Bosea vaviloviae</name>
    <dbReference type="NCBI Taxonomy" id="1526658"/>
    <lineage>
        <taxon>Bacteria</taxon>
        <taxon>Pseudomonadati</taxon>
        <taxon>Pseudomonadota</taxon>
        <taxon>Alphaproteobacteria</taxon>
        <taxon>Hyphomicrobiales</taxon>
        <taxon>Boseaceae</taxon>
        <taxon>Bosea</taxon>
    </lineage>
</organism>
<evidence type="ECO:0000313" key="2">
    <source>
        <dbReference type="Proteomes" id="UP000037822"/>
    </source>
</evidence>